<dbReference type="EMBL" id="LWCS01000017">
    <property type="protein sequence ID" value="OAN39423.1"/>
    <property type="molecule type" value="Genomic_DNA"/>
</dbReference>
<evidence type="ECO:0000256" key="4">
    <source>
        <dbReference type="ARBA" id="ARBA00022691"/>
    </source>
</evidence>
<evidence type="ECO:0000256" key="1">
    <source>
        <dbReference type="ARBA" id="ARBA00011900"/>
    </source>
</evidence>
<proteinExistence type="predicted"/>
<dbReference type="REBASE" id="178107">
    <property type="entry name" value="MirH39ORF17210P"/>
</dbReference>
<dbReference type="OrthoDB" id="4280289at2"/>
<reference evidence="7 8" key="1">
    <citation type="submission" date="2016-04" db="EMBL/GenBank/DDBJ databases">
        <title>Draft Genome Sequences of Staphylococcus capitis Strain H36, S. capitis Strain H65, S. cohnii Strain H62, S. hominis Strain H69, Mycobacterium iranicum Strain H39, Plantibacter sp. Strain H53, Pseudomonas oryzihabitans Strain H72, and Microbacterium sp. Strain H83, isolated from residential settings.</title>
        <authorList>
            <person name="Lymperopoulou D."/>
            <person name="Adams R.I."/>
            <person name="Lindow S."/>
            <person name="Coil D.A."/>
            <person name="Jospin G."/>
            <person name="Eisen J.A."/>
        </authorList>
    </citation>
    <scope>NUCLEOTIDE SEQUENCE [LARGE SCALE GENOMIC DNA]</scope>
    <source>
        <strain evidence="7 8">H39</strain>
    </source>
</reference>
<evidence type="ECO:0000259" key="6">
    <source>
        <dbReference type="Pfam" id="PF07669"/>
    </source>
</evidence>
<sequence>MPSELVNETVGRLARRKPIRAEAETQADIYMLLTTAGLGLDPDDVVKIESQVADGTRRRIDIEAGHVVIEVKKDLTVGNLADYEQQLAGYVQQRHKELGTRYVGILTDGTGWLLYNLEGDALVFVSELVLNPSAPDVAQLLVWLESVMATREQIKPTPQEIQDRLGADSPGHRLDHASLAALFEANVDDPEVKLKRELWAKLLRTAFGKNFVDDPNLFINHTLLVITAELIAHAAVGWDVSPSGGLSPTQLTSGSEFQQAQIHGVVEADFFDWVVQVKGGQEFVVELGRRIARFDWTKVEHDVLKILYESVIAPTERRRLGEYYTPDWLADRVVEATVTDPLGSRVADPSCGSGTFLFHAIRRYLETAEKSGTPTATAVHEVTANVIGMDVHPVAVTLARVTYVLAIGLNRLRDDDRGPIAIPVYLGDSMQWEQSRDLIGGVDRVTISTEGDSIIAGGGGVLFGDDLVFPRSILGDAGRFDRLVSEMADNALDSTNKRNGTLIDPILKRFKVTAEEAEVLSATFATMRALHKSGKDHIWGYYVRNLIRPLWLAEPDNRVDVLVGNPPWLAYAKMTATMQENYKKLAKPRNLLTGGLGAASRDLSTLFVVRAVELYLRPGGAFSFVMPYGILTRKPHTGFRTGKWMTRNSEHLAVKFGLSWDLAHATTGFPMVSCVIHGERSSSATPIDAETVTWTGYLARPDIPWDEAKDKITVGSGTVAAHDAGAVRPESPYKSQFRQGAVLAPQMALFVREAPAGPLGAGAGRVSVSSNRSVYEPERWKQLPAITATVETKFVRPTYLGLTTLPFRTLEPRRTLLAISDDGVLEEAAVVDHPGLKSWWDQAEKAWAENKSESDAGTLLDRIDFHGQLSAQLPPAAVRVIYTKTGNRLAAAVVRDPRAIIDFSLYWTAVATESEASYLCAILNSGTVLERVKPLQALGLYGARHFDKYVFLVPFPEYDNTIDLHLQLAKLGAAAEKLAAEVDVSSARTFQAARKLVDKALKDAGIAAKINAAVAELVPMAAISL</sequence>
<gene>
    <name evidence="7" type="ORF">A4X20_17210</name>
</gene>
<dbReference type="PANTHER" id="PTHR33841:SF1">
    <property type="entry name" value="DNA METHYLTRANSFERASE A"/>
    <property type="match status" value="1"/>
</dbReference>
<dbReference type="Gene3D" id="3.40.50.150">
    <property type="entry name" value="Vaccinia Virus protein VP39"/>
    <property type="match status" value="1"/>
</dbReference>
<dbReference type="InterPro" id="IPR011639">
    <property type="entry name" value="MethylTrfase_TaqI-like_dom"/>
</dbReference>
<comment type="caution">
    <text evidence="7">The sequence shown here is derived from an EMBL/GenBank/DDBJ whole genome shotgun (WGS) entry which is preliminary data.</text>
</comment>
<dbReference type="SUPFAM" id="SSF53335">
    <property type="entry name" value="S-adenosyl-L-methionine-dependent methyltransferases"/>
    <property type="match status" value="1"/>
</dbReference>
<dbReference type="GO" id="GO:0009307">
    <property type="term" value="P:DNA restriction-modification system"/>
    <property type="evidence" value="ECO:0007669"/>
    <property type="project" value="UniProtKB-KW"/>
</dbReference>
<dbReference type="InterPro" id="IPR050953">
    <property type="entry name" value="N4_N6_ade-DNA_methylase"/>
</dbReference>
<keyword evidence="2" id="KW-0489">Methyltransferase</keyword>
<organism evidence="7 8">
    <name type="scientific">Mycolicibacterium iranicum</name>
    <name type="common">Mycobacterium iranicum</name>
    <dbReference type="NCBI Taxonomy" id="912594"/>
    <lineage>
        <taxon>Bacteria</taxon>
        <taxon>Bacillati</taxon>
        <taxon>Actinomycetota</taxon>
        <taxon>Actinomycetes</taxon>
        <taxon>Mycobacteriales</taxon>
        <taxon>Mycobacteriaceae</taxon>
        <taxon>Mycolicibacterium</taxon>
    </lineage>
</organism>
<dbReference type="Proteomes" id="UP000078396">
    <property type="component" value="Unassembled WGS sequence"/>
</dbReference>
<dbReference type="GO" id="GO:0008170">
    <property type="term" value="F:N-methyltransferase activity"/>
    <property type="evidence" value="ECO:0007669"/>
    <property type="project" value="InterPro"/>
</dbReference>
<dbReference type="PRINTS" id="PR00507">
    <property type="entry name" value="N12N6MTFRASE"/>
</dbReference>
<comment type="catalytic activity">
    <reaction evidence="5">
        <text>a 2'-deoxyadenosine in DNA + S-adenosyl-L-methionine = an N(6)-methyl-2'-deoxyadenosine in DNA + S-adenosyl-L-homocysteine + H(+)</text>
        <dbReference type="Rhea" id="RHEA:15197"/>
        <dbReference type="Rhea" id="RHEA-COMP:12418"/>
        <dbReference type="Rhea" id="RHEA-COMP:12419"/>
        <dbReference type="ChEBI" id="CHEBI:15378"/>
        <dbReference type="ChEBI" id="CHEBI:57856"/>
        <dbReference type="ChEBI" id="CHEBI:59789"/>
        <dbReference type="ChEBI" id="CHEBI:90615"/>
        <dbReference type="ChEBI" id="CHEBI:90616"/>
        <dbReference type="EC" id="2.1.1.72"/>
    </reaction>
</comment>
<dbReference type="InterPro" id="IPR029063">
    <property type="entry name" value="SAM-dependent_MTases_sf"/>
</dbReference>
<accession>A0A178LXI8</accession>
<dbReference type="Pfam" id="PF07669">
    <property type="entry name" value="Eco57I"/>
    <property type="match status" value="1"/>
</dbReference>
<dbReference type="EC" id="2.1.1.72" evidence="1"/>
<evidence type="ECO:0000256" key="3">
    <source>
        <dbReference type="ARBA" id="ARBA00022679"/>
    </source>
</evidence>
<dbReference type="InterPro" id="IPR002052">
    <property type="entry name" value="DNA_methylase_N6_adenine_CS"/>
</dbReference>
<evidence type="ECO:0000313" key="8">
    <source>
        <dbReference type="Proteomes" id="UP000078396"/>
    </source>
</evidence>
<keyword evidence="3" id="KW-0808">Transferase</keyword>
<protein>
    <recommendedName>
        <fullName evidence="1">site-specific DNA-methyltransferase (adenine-specific)</fullName>
        <ecNumber evidence="1">2.1.1.72</ecNumber>
    </recommendedName>
</protein>
<feature type="domain" description="Type II methyltransferase M.TaqI-like" evidence="6">
    <location>
        <begin position="385"/>
        <end position="647"/>
    </location>
</feature>
<dbReference type="PANTHER" id="PTHR33841">
    <property type="entry name" value="DNA METHYLTRANSFERASE YEEA-RELATED"/>
    <property type="match status" value="1"/>
</dbReference>
<dbReference type="AlphaFoldDB" id="A0A178LXI8"/>
<evidence type="ECO:0000313" key="7">
    <source>
        <dbReference type="EMBL" id="OAN39423.1"/>
    </source>
</evidence>
<dbReference type="GO" id="GO:0032259">
    <property type="term" value="P:methylation"/>
    <property type="evidence" value="ECO:0007669"/>
    <property type="project" value="UniProtKB-KW"/>
</dbReference>
<dbReference type="PROSITE" id="PS00092">
    <property type="entry name" value="N6_MTASE"/>
    <property type="match status" value="1"/>
</dbReference>
<dbReference type="GO" id="GO:0009007">
    <property type="term" value="F:site-specific DNA-methyltransferase (adenine-specific) activity"/>
    <property type="evidence" value="ECO:0007669"/>
    <property type="project" value="UniProtKB-EC"/>
</dbReference>
<evidence type="ECO:0000256" key="5">
    <source>
        <dbReference type="ARBA" id="ARBA00047942"/>
    </source>
</evidence>
<dbReference type="GO" id="GO:0003677">
    <property type="term" value="F:DNA binding"/>
    <property type="evidence" value="ECO:0007669"/>
    <property type="project" value="InterPro"/>
</dbReference>
<dbReference type="RefSeq" id="WP_064281128.1">
    <property type="nucleotide sequence ID" value="NZ_LWCS01000017.1"/>
</dbReference>
<evidence type="ECO:0000256" key="2">
    <source>
        <dbReference type="ARBA" id="ARBA00022603"/>
    </source>
</evidence>
<name>A0A178LXI8_MYCIR</name>
<keyword evidence="4" id="KW-0949">S-adenosyl-L-methionine</keyword>